<feature type="chain" id="PRO_5043729735" evidence="1">
    <location>
        <begin position="26"/>
        <end position="194"/>
    </location>
</feature>
<keyword evidence="3" id="KW-1185">Reference proteome</keyword>
<name>A0AAV2E6Q7_9ROSI</name>
<feature type="signal peptide" evidence="1">
    <location>
        <begin position="1"/>
        <end position="25"/>
    </location>
</feature>
<evidence type="ECO:0000313" key="2">
    <source>
        <dbReference type="EMBL" id="CAL1381591.1"/>
    </source>
</evidence>
<dbReference type="AlphaFoldDB" id="A0AAV2E6Q7"/>
<evidence type="ECO:0000256" key="1">
    <source>
        <dbReference type="SAM" id="SignalP"/>
    </source>
</evidence>
<gene>
    <name evidence="2" type="ORF">LTRI10_LOCUS22962</name>
</gene>
<sequence length="194" mass="22315">MINRVVPRFLCLVAFLSLQLNTNQTTKRSRVPIRTFTPQSTTTVTKKEQNLTSRDTRVGAKIPLSSAIRVSTNPVKSPRSKGRFRDSFKENNTKLASKDSAKARRRLVNPLDAWMFLSKEEKRDWRKNRDWRFFEISMVGKEERSGMLVVGGRMLPSLTSPPSSTEMPSSPSSLRNLRRFEYGWVKATEDKTME</sequence>
<dbReference type="Proteomes" id="UP001497516">
    <property type="component" value="Chromosome 4"/>
</dbReference>
<protein>
    <submittedName>
        <fullName evidence="2">Uncharacterized protein</fullName>
    </submittedName>
</protein>
<accession>A0AAV2E6Q7</accession>
<organism evidence="2 3">
    <name type="scientific">Linum trigynum</name>
    <dbReference type="NCBI Taxonomy" id="586398"/>
    <lineage>
        <taxon>Eukaryota</taxon>
        <taxon>Viridiplantae</taxon>
        <taxon>Streptophyta</taxon>
        <taxon>Embryophyta</taxon>
        <taxon>Tracheophyta</taxon>
        <taxon>Spermatophyta</taxon>
        <taxon>Magnoliopsida</taxon>
        <taxon>eudicotyledons</taxon>
        <taxon>Gunneridae</taxon>
        <taxon>Pentapetalae</taxon>
        <taxon>rosids</taxon>
        <taxon>fabids</taxon>
        <taxon>Malpighiales</taxon>
        <taxon>Linaceae</taxon>
        <taxon>Linum</taxon>
    </lineage>
</organism>
<evidence type="ECO:0000313" key="3">
    <source>
        <dbReference type="Proteomes" id="UP001497516"/>
    </source>
</evidence>
<reference evidence="2 3" key="1">
    <citation type="submission" date="2024-04" db="EMBL/GenBank/DDBJ databases">
        <authorList>
            <person name="Fracassetti M."/>
        </authorList>
    </citation>
    <scope>NUCLEOTIDE SEQUENCE [LARGE SCALE GENOMIC DNA]</scope>
</reference>
<dbReference type="EMBL" id="OZ034817">
    <property type="protein sequence ID" value="CAL1381591.1"/>
    <property type="molecule type" value="Genomic_DNA"/>
</dbReference>
<keyword evidence="1" id="KW-0732">Signal</keyword>
<proteinExistence type="predicted"/>